<dbReference type="GO" id="GO:0036094">
    <property type="term" value="F:small molecule binding"/>
    <property type="evidence" value="ECO:0007669"/>
    <property type="project" value="InterPro"/>
</dbReference>
<reference evidence="3 4" key="1">
    <citation type="journal article" date="2024" name="Proc. Natl. Acad. Sci. U.S.A.">
        <title>The genetic regulatory architecture and epigenomic basis for age-related changes in rattlesnake venom.</title>
        <authorList>
            <person name="Hogan M.P."/>
            <person name="Holding M.L."/>
            <person name="Nystrom G.S."/>
            <person name="Colston T.J."/>
            <person name="Bartlett D.A."/>
            <person name="Mason A.J."/>
            <person name="Ellsworth S.A."/>
            <person name="Rautsaw R.M."/>
            <person name="Lawrence K.C."/>
            <person name="Strickland J.L."/>
            <person name="He B."/>
            <person name="Fraser P."/>
            <person name="Margres M.J."/>
            <person name="Gilbert D.M."/>
            <person name="Gibbs H.L."/>
            <person name="Parkinson C.L."/>
            <person name="Rokyta D.R."/>
        </authorList>
    </citation>
    <scope>NUCLEOTIDE SEQUENCE [LARGE SCALE GENOMIC DNA]</scope>
    <source>
        <strain evidence="3">DRR0105</strain>
    </source>
</reference>
<proteinExistence type="inferred from homology"/>
<accession>A0AAW1AR93</accession>
<dbReference type="InterPro" id="IPR000566">
    <property type="entry name" value="Lipocln_cytosolic_FA-bd_dom"/>
</dbReference>
<dbReference type="Pfam" id="PF00061">
    <property type="entry name" value="Lipocalin"/>
    <property type="match status" value="1"/>
</dbReference>
<sequence length="269" mass="29147">MNPPHKAAEEGRCCSQALSAGNVPSCCVPKGSHPGPFSPVNAVSILPQQVKQGLGSQRSKARQGAVGCFRLPGQGWIHLAERPEDKRSGQSGAPRGGNRVAAMNLLLGSLLLAGVCQLGAIRDIPIVPNFDNQRIAKTWYPLASIPIGEIVTVAFPKFQFVAQPNGNLKYRLRIPQNGICRTEEIMMYKEGRPGYYVSNAPSTVRFVETDYNTYFIAHLTRGARKLDTFLALAGTQPNLTRALREKLKTVAISLGIIPEIVNSVQLATC</sequence>
<dbReference type="SUPFAM" id="SSF50814">
    <property type="entry name" value="Lipocalins"/>
    <property type="match status" value="1"/>
</dbReference>
<keyword evidence="4" id="KW-1185">Reference proteome</keyword>
<protein>
    <submittedName>
        <fullName evidence="3">Ficolin-1-like</fullName>
    </submittedName>
</protein>
<gene>
    <name evidence="3" type="ORF">NXF25_017086</name>
</gene>
<name>A0AAW1AR93_CROAD</name>
<dbReference type="EMBL" id="JAOTOJ010000016">
    <property type="protein sequence ID" value="KAK9392242.1"/>
    <property type="molecule type" value="Genomic_DNA"/>
</dbReference>
<evidence type="ECO:0000259" key="2">
    <source>
        <dbReference type="Pfam" id="PF00061"/>
    </source>
</evidence>
<dbReference type="PANTHER" id="PTHR11430">
    <property type="entry name" value="LIPOCALIN"/>
    <property type="match status" value="1"/>
</dbReference>
<evidence type="ECO:0000313" key="4">
    <source>
        <dbReference type="Proteomes" id="UP001474421"/>
    </source>
</evidence>
<dbReference type="InterPro" id="IPR002345">
    <property type="entry name" value="Lipocalin"/>
</dbReference>
<dbReference type="PANTHER" id="PTHR11430:SF32">
    <property type="entry name" value="CHLOROPLASTIC LIPOCALIN"/>
    <property type="match status" value="1"/>
</dbReference>
<evidence type="ECO:0000256" key="1">
    <source>
        <dbReference type="ARBA" id="ARBA00006889"/>
    </source>
</evidence>
<dbReference type="Proteomes" id="UP001474421">
    <property type="component" value="Unassembled WGS sequence"/>
</dbReference>
<organism evidence="3 4">
    <name type="scientific">Crotalus adamanteus</name>
    <name type="common">Eastern diamondback rattlesnake</name>
    <dbReference type="NCBI Taxonomy" id="8729"/>
    <lineage>
        <taxon>Eukaryota</taxon>
        <taxon>Metazoa</taxon>
        <taxon>Chordata</taxon>
        <taxon>Craniata</taxon>
        <taxon>Vertebrata</taxon>
        <taxon>Euteleostomi</taxon>
        <taxon>Lepidosauria</taxon>
        <taxon>Squamata</taxon>
        <taxon>Bifurcata</taxon>
        <taxon>Unidentata</taxon>
        <taxon>Episquamata</taxon>
        <taxon>Toxicofera</taxon>
        <taxon>Serpentes</taxon>
        <taxon>Colubroidea</taxon>
        <taxon>Viperidae</taxon>
        <taxon>Crotalinae</taxon>
        <taxon>Crotalus</taxon>
    </lineage>
</organism>
<feature type="domain" description="Lipocalin/cytosolic fatty-acid binding" evidence="2">
    <location>
        <begin position="138"/>
        <end position="256"/>
    </location>
</feature>
<dbReference type="AlphaFoldDB" id="A0AAW1AR93"/>
<comment type="caution">
    <text evidence="3">The sequence shown here is derived from an EMBL/GenBank/DDBJ whole genome shotgun (WGS) entry which is preliminary data.</text>
</comment>
<comment type="similarity">
    <text evidence="1">Belongs to the calycin superfamily. Lipocalin family.</text>
</comment>
<dbReference type="InterPro" id="IPR012674">
    <property type="entry name" value="Calycin"/>
</dbReference>
<evidence type="ECO:0000313" key="3">
    <source>
        <dbReference type="EMBL" id="KAK9392242.1"/>
    </source>
</evidence>
<dbReference type="Gene3D" id="2.40.128.20">
    <property type="match status" value="1"/>
</dbReference>